<dbReference type="Gene3D" id="1.20.1280.50">
    <property type="match status" value="1"/>
</dbReference>
<dbReference type="Pfam" id="PF12937">
    <property type="entry name" value="F-box-like"/>
    <property type="match status" value="1"/>
</dbReference>
<dbReference type="PROSITE" id="PS50012">
    <property type="entry name" value="RCC1_3"/>
    <property type="match status" value="2"/>
</dbReference>
<evidence type="ECO:0000256" key="2">
    <source>
        <dbReference type="SAM" id="MobiDB-lite"/>
    </source>
</evidence>
<evidence type="ECO:0000259" key="3">
    <source>
        <dbReference type="Pfam" id="PF12937"/>
    </source>
</evidence>
<dbReference type="InterPro" id="IPR000408">
    <property type="entry name" value="Reg_chr_condens"/>
</dbReference>
<name>A0AAD7X8M5_9APHY</name>
<dbReference type="Proteomes" id="UP001215151">
    <property type="component" value="Unassembled WGS sequence"/>
</dbReference>
<dbReference type="InterPro" id="IPR009091">
    <property type="entry name" value="RCC1/BLIP-II"/>
</dbReference>
<dbReference type="PANTHER" id="PTHR45982:SF3">
    <property type="entry name" value="F-BOX PROTEIN POF9"/>
    <property type="match status" value="1"/>
</dbReference>
<feature type="domain" description="F-box" evidence="3">
    <location>
        <begin position="7"/>
        <end position="51"/>
    </location>
</feature>
<evidence type="ECO:0000313" key="5">
    <source>
        <dbReference type="Proteomes" id="UP001215151"/>
    </source>
</evidence>
<dbReference type="GO" id="GO:0005085">
    <property type="term" value="F:guanyl-nucleotide exchange factor activity"/>
    <property type="evidence" value="ECO:0007669"/>
    <property type="project" value="TreeGrafter"/>
</dbReference>
<evidence type="ECO:0000256" key="1">
    <source>
        <dbReference type="PROSITE-ProRule" id="PRU00235"/>
    </source>
</evidence>
<gene>
    <name evidence="4" type="ORF">ONZ51_g7998</name>
</gene>
<dbReference type="InterPro" id="IPR036047">
    <property type="entry name" value="F-box-like_dom_sf"/>
</dbReference>
<accession>A0AAD7X8M5</accession>
<comment type="caution">
    <text evidence="4">The sequence shown here is derived from an EMBL/GenBank/DDBJ whole genome shotgun (WGS) entry which is preliminary data.</text>
</comment>
<feature type="region of interest" description="Disordered" evidence="2">
    <location>
        <begin position="573"/>
        <end position="601"/>
    </location>
</feature>
<dbReference type="GO" id="GO:0005737">
    <property type="term" value="C:cytoplasm"/>
    <property type="evidence" value="ECO:0007669"/>
    <property type="project" value="TreeGrafter"/>
</dbReference>
<feature type="repeat" description="RCC1" evidence="1">
    <location>
        <begin position="427"/>
        <end position="480"/>
    </location>
</feature>
<reference evidence="4" key="1">
    <citation type="submission" date="2022-11" db="EMBL/GenBank/DDBJ databases">
        <title>Genome Sequence of Cubamyces cubensis.</title>
        <authorList>
            <person name="Buettner E."/>
        </authorList>
    </citation>
    <scope>NUCLEOTIDE SEQUENCE</scope>
    <source>
        <strain evidence="4">MPL-01</strain>
    </source>
</reference>
<dbReference type="PANTHER" id="PTHR45982">
    <property type="entry name" value="REGULATOR OF CHROMOSOME CONDENSATION"/>
    <property type="match status" value="1"/>
</dbReference>
<proteinExistence type="predicted"/>
<organism evidence="4 5">
    <name type="scientific">Trametes cubensis</name>
    <dbReference type="NCBI Taxonomy" id="1111947"/>
    <lineage>
        <taxon>Eukaryota</taxon>
        <taxon>Fungi</taxon>
        <taxon>Dikarya</taxon>
        <taxon>Basidiomycota</taxon>
        <taxon>Agaricomycotina</taxon>
        <taxon>Agaricomycetes</taxon>
        <taxon>Polyporales</taxon>
        <taxon>Polyporaceae</taxon>
        <taxon>Trametes</taxon>
    </lineage>
</organism>
<feature type="repeat" description="RCC1" evidence="1">
    <location>
        <begin position="79"/>
        <end position="135"/>
    </location>
</feature>
<sequence>MGRLASITDLPVELFLDGIFPYLPVSDILHLGQTNRFFNSLSEDEAYWHRRIQEDFNFSGSDTARRSGWKFLYKRLSDPHLYVWGEKSHSRLGLANPPKTSVRDGVPFPVRLDIPGVHLVSLVAGGMSFHAIDSRGDIYVWGKILLTRPTPNSQVIPKIGVLNGETYALRSDGFAEAGQRADHPMKLKLPTKFRSLSCGRLHTTGFDAESQVWTFTSWGRPFRLSSSLIDKSSPETTPVQVESGWSFSAVLTDSGDVLAFWPFGGRMKAIIDRKDEELNSIENPELKAAAKARVDENNPGVIPCHWWVMNGADPVRLPAVPLHSLPVLRRTGLPQEQLDEDTKLVKIAAMDNCVIGLTNKGHVLRYDGLANEVAYARGRWEYLPYFSDLEKLQEHAIYRTSDEGAPPQVDPPQTMHITHVSASFQTFFAYSTGFSSTVLMGKVHSDPPESYLPTIVPELQNCAVISVVVGDYHYGALTGTGELLTWGSFSKGALGLGDPTKMPTGQPGGFADSEQLRTSVNRWGITRPPPEVRVPTAVRFDYGERRKREKYCFAAAALGWHTGALVIDVDRDEDGEDEDGVDMPGAFPSDDAPEPPEPVIEPAPKPGMVHILPHGRGRGFTPFRIGFAGRGMNRGRGI</sequence>
<protein>
    <recommendedName>
        <fullName evidence="3">F-box domain-containing protein</fullName>
    </recommendedName>
</protein>
<dbReference type="SUPFAM" id="SSF81383">
    <property type="entry name" value="F-box domain"/>
    <property type="match status" value="1"/>
</dbReference>
<keyword evidence="5" id="KW-1185">Reference proteome</keyword>
<dbReference type="InterPro" id="IPR051553">
    <property type="entry name" value="Ran_GTPase-activating"/>
</dbReference>
<evidence type="ECO:0000313" key="4">
    <source>
        <dbReference type="EMBL" id="KAJ8473231.1"/>
    </source>
</evidence>
<dbReference type="EMBL" id="JAPEVG010000230">
    <property type="protein sequence ID" value="KAJ8473231.1"/>
    <property type="molecule type" value="Genomic_DNA"/>
</dbReference>
<dbReference type="AlphaFoldDB" id="A0AAD7X8M5"/>
<dbReference type="SUPFAM" id="SSF50985">
    <property type="entry name" value="RCC1/BLIP-II"/>
    <property type="match status" value="1"/>
</dbReference>
<dbReference type="Gene3D" id="2.130.10.30">
    <property type="entry name" value="Regulator of chromosome condensation 1/beta-lactamase-inhibitor protein II"/>
    <property type="match status" value="2"/>
</dbReference>
<dbReference type="InterPro" id="IPR001810">
    <property type="entry name" value="F-box_dom"/>
</dbReference>